<sequence>MKAIKSYQTAWANIWKYRFPIAFLYLANIVFTFIASSPYTIYFKQKMQHSDVLDFYEGFDITMIGEFVNNYGQGLVPLMTLFIILVVFYYFFSIFANSAILYAVSSQNKFIPLRSFWNGGLNYYWKIMRLSLYYILSVICVVGFAWFVLLAVGINILEVENDAELARKIKYALIGILILIGIFSMIKQYAKLHIATKNLPFISSSILKSGGFVIRNFLQTTLLYLINIGVLVLFFILYVNVRRVINVDAWLLTFIIAQVYLLFKIVFRIVHLDSCLTLLLKLTKKK</sequence>
<gene>
    <name evidence="2" type="ORF">GCM10007940_03320</name>
</gene>
<feature type="transmembrane region" description="Helical" evidence="1">
    <location>
        <begin position="78"/>
        <end position="104"/>
    </location>
</feature>
<evidence type="ECO:0000256" key="1">
    <source>
        <dbReference type="SAM" id="Phobius"/>
    </source>
</evidence>
<evidence type="ECO:0000313" key="2">
    <source>
        <dbReference type="EMBL" id="GLR15717.1"/>
    </source>
</evidence>
<reference evidence="2" key="2">
    <citation type="submission" date="2023-01" db="EMBL/GenBank/DDBJ databases">
        <title>Draft genome sequence of Portibacter lacus strain NBRC 108769.</title>
        <authorList>
            <person name="Sun Q."/>
            <person name="Mori K."/>
        </authorList>
    </citation>
    <scope>NUCLEOTIDE SEQUENCE</scope>
    <source>
        <strain evidence="2">NBRC 108769</strain>
    </source>
</reference>
<evidence type="ECO:0000313" key="3">
    <source>
        <dbReference type="Proteomes" id="UP001156666"/>
    </source>
</evidence>
<dbReference type="Proteomes" id="UP001156666">
    <property type="component" value="Unassembled WGS sequence"/>
</dbReference>
<reference evidence="2" key="1">
    <citation type="journal article" date="2014" name="Int. J. Syst. Evol. Microbiol.">
        <title>Complete genome sequence of Corynebacterium casei LMG S-19264T (=DSM 44701T), isolated from a smear-ripened cheese.</title>
        <authorList>
            <consortium name="US DOE Joint Genome Institute (JGI-PGF)"/>
            <person name="Walter F."/>
            <person name="Albersmeier A."/>
            <person name="Kalinowski J."/>
            <person name="Ruckert C."/>
        </authorList>
    </citation>
    <scope>NUCLEOTIDE SEQUENCE</scope>
    <source>
        <strain evidence="2">NBRC 108769</strain>
    </source>
</reference>
<keyword evidence="1" id="KW-0812">Transmembrane</keyword>
<feature type="transmembrane region" description="Helical" evidence="1">
    <location>
        <begin position="132"/>
        <end position="157"/>
    </location>
</feature>
<feature type="transmembrane region" description="Helical" evidence="1">
    <location>
        <begin position="21"/>
        <end position="42"/>
    </location>
</feature>
<protein>
    <submittedName>
        <fullName evidence="2">Uncharacterized protein</fullName>
    </submittedName>
</protein>
<proteinExistence type="predicted"/>
<keyword evidence="1" id="KW-0472">Membrane</keyword>
<keyword evidence="1" id="KW-1133">Transmembrane helix</keyword>
<keyword evidence="3" id="KW-1185">Reference proteome</keyword>
<dbReference type="RefSeq" id="WP_235292614.1">
    <property type="nucleotide sequence ID" value="NZ_BSOH01000001.1"/>
</dbReference>
<accession>A0AA37WD99</accession>
<organism evidence="2 3">
    <name type="scientific">Portibacter lacus</name>
    <dbReference type="NCBI Taxonomy" id="1099794"/>
    <lineage>
        <taxon>Bacteria</taxon>
        <taxon>Pseudomonadati</taxon>
        <taxon>Bacteroidota</taxon>
        <taxon>Saprospiria</taxon>
        <taxon>Saprospirales</taxon>
        <taxon>Haliscomenobacteraceae</taxon>
        <taxon>Portibacter</taxon>
    </lineage>
</organism>
<feature type="transmembrane region" description="Helical" evidence="1">
    <location>
        <begin position="251"/>
        <end position="270"/>
    </location>
</feature>
<feature type="transmembrane region" description="Helical" evidence="1">
    <location>
        <begin position="221"/>
        <end position="239"/>
    </location>
</feature>
<dbReference type="EMBL" id="BSOH01000001">
    <property type="protein sequence ID" value="GLR15717.1"/>
    <property type="molecule type" value="Genomic_DNA"/>
</dbReference>
<feature type="transmembrane region" description="Helical" evidence="1">
    <location>
        <begin position="169"/>
        <end position="186"/>
    </location>
</feature>
<dbReference type="AlphaFoldDB" id="A0AA37WD99"/>
<comment type="caution">
    <text evidence="2">The sequence shown here is derived from an EMBL/GenBank/DDBJ whole genome shotgun (WGS) entry which is preliminary data.</text>
</comment>
<name>A0AA37WD99_9BACT</name>